<keyword evidence="5" id="KW-0175">Coiled coil</keyword>
<sequence length="1553" mass="176062">MQLHPAHFPTLWHSGTNNSDLSMQWRPLSRHHSNSGGSMESLETPPSQRYFDSQLSPVDSAIFNNKRDSAYSSFSASSNTSDYAVSLRPDDASSMDNILHGLGSGCPEGHLASSASGPRDQLEEPGSLKSRSVLARPEAKGRPLSYSYEDEHHGPPQPPTRKDSFRATRTRAGASDKRCTSAPVGIPNPSCYQVEDQQQRHTGSWKRNGFENGTLGRRGDSKCGSLEPYFIITSNTEPQPRDNSQDEESRNNFQENHLQRLQKGTSSPRLQIAESLTKESVSEKTLGTQLEPENKHPPGSHQCSASDKLLAPQNQLHEFNNDHSDRPPSVCSRWSQSRLYPQEELEEHGGLDSLPSDRWSGSRCSTPGSSPVPKWERPCKDTESLSSPQKSTPPQHVWGRSVSVPGEQMNGFTSTVRSTLSHSPVLEQQFMPISSAVSMDAMLEESQGNCVRGKVCEEEIVKPLHKSSRQLRSAKFRRRNERFATNLRNEIQRKKAELQRPCKGPEELQHDEEIVKEEESSELPLETNNTFKKEEILLPSSDTQPSTYMCSSRVRHTDSENIPPSEHHRQLGSSISPQLHQPLLAPALEKGLSAPCIQHLPPKLDYGRKGDEVPAAGSRACHWRWTPEHKLQPETDTGRRCGKGKGPPPSGSGTEHQNTNPPPFCRSSSRTVECDILPFADRRKFFEETSRNLSQSISNLSRINVHQHKPERQWCQSNMVSSADPAGLAPQISFRRLSYQGGLLQDELPRPTDSRRQVLSKTQDRIKGKDRVGDDAEERELQRLREAAKEKMKELEMLRQREREMEQEQERKREKEREMELLRWEQERQRESDRKQESTQPTEKLKMHNREKSELERESSWCDHDMYSDAVPQPVIQDFCQKPQPSQPLQPSPCHSASGCADSEIICSAFYPVGAPAHPNTQCPSPAYSLRNYTHPETYPVRQWEPKKLNRKFSLTERDYSQCRHDCRLGNGSVCRCYNGHRRSKVPVSSKADCFTSSSPLRYRAMSEYNLSMEQRCSQKQALSETPAVEEECRAFSSLTKPKAPPPPRPPPPKWDQYYRRRASHHSIFPSSTQPQCSPWQPQQEPSPSEVIRQRAYSLPPRDGPANRHLHLQENPTAASSTKLLQRTFKPVVLTPEQEVKPIITLDQNTRLFDAETPPQEDRIQSSSQKNRATAEWDCSSTQEHCSRVNHPAPTHGVAVQENNSYKKQLTPESYFTIDDQFPQQHEHEQMTGSGTPKLCYRQLEHAKTCTTSPTQEADAPLETDIDEQAEGETVECITGPEVPVEMQCFACPITVLETDMDAVLEEASQVEDKPVPNTSLEEHVSLEQEEKLLERSSGQDGIQSYATYSQESSAKVQLLNKMTTSLNISNHEDEELNYKRQLMESLSKKLNVLQEAQRDLQEDMRANAQLGEEMEALVMSVCKPNEVDKFRMFIGDLEKVISLLLSLSGRLLRVETALDVETGHHERLPLLEKKQQLLQQLREAQELKEHVDRREEAVGRVLSGCLTPEQLRDYKHFVKMKAALLAEHRQLDDKIRLGEEQLRGLRDTVGQE</sequence>
<evidence type="ECO:0000259" key="7">
    <source>
        <dbReference type="PROSITE" id="PS51307"/>
    </source>
</evidence>
<proteinExistence type="inferred from homology"/>
<evidence type="ECO:0000256" key="1">
    <source>
        <dbReference type="ARBA" id="ARBA00004245"/>
    </source>
</evidence>
<feature type="region of interest" description="Disordered" evidence="6">
    <location>
        <begin position="745"/>
        <end position="779"/>
    </location>
</feature>
<feature type="region of interest" description="Disordered" evidence="6">
    <location>
        <begin position="232"/>
        <end position="251"/>
    </location>
</feature>
<comment type="caution">
    <text evidence="8">The sequence shown here is derived from an EMBL/GenBank/DDBJ whole genome shotgun (WGS) entry which is preliminary data.</text>
</comment>
<feature type="region of interest" description="Disordered" evidence="6">
    <location>
        <begin position="27"/>
        <end position="52"/>
    </location>
</feature>
<name>A0ABD1IXI2_9TELE</name>
<keyword evidence="4" id="KW-0206">Cytoskeleton</keyword>
<feature type="compositionally biased region" description="Basic and acidic residues" evidence="6">
    <location>
        <begin position="374"/>
        <end position="383"/>
    </location>
</feature>
<feature type="region of interest" description="Disordered" evidence="6">
    <location>
        <begin position="1034"/>
        <end position="1092"/>
    </location>
</feature>
<feature type="region of interest" description="Disordered" evidence="6">
    <location>
        <begin position="96"/>
        <end position="224"/>
    </location>
</feature>
<feature type="coiled-coil region" evidence="5">
    <location>
        <begin position="1380"/>
        <end position="1414"/>
    </location>
</feature>
<comment type="similarity">
    <text evidence="2">Belongs to the shroom family.</text>
</comment>
<dbReference type="InterPro" id="IPR014799">
    <property type="entry name" value="ASD2_dom"/>
</dbReference>
<feature type="coiled-coil region" evidence="5">
    <location>
        <begin position="1471"/>
        <end position="1498"/>
    </location>
</feature>
<feature type="region of interest" description="Disordered" evidence="6">
    <location>
        <begin position="624"/>
        <end position="667"/>
    </location>
</feature>
<evidence type="ECO:0000256" key="5">
    <source>
        <dbReference type="SAM" id="Coils"/>
    </source>
</evidence>
<evidence type="ECO:0000256" key="2">
    <source>
        <dbReference type="ARBA" id="ARBA00006469"/>
    </source>
</evidence>
<protein>
    <recommendedName>
        <fullName evidence="7">ASD2 domain-containing protein</fullName>
    </recommendedName>
</protein>
<feature type="compositionally biased region" description="Basic and acidic residues" evidence="6">
    <location>
        <begin position="625"/>
        <end position="639"/>
    </location>
</feature>
<dbReference type="Pfam" id="PF08687">
    <property type="entry name" value="ASD2"/>
    <property type="match status" value="1"/>
</dbReference>
<feature type="domain" description="ASD2" evidence="7">
    <location>
        <begin position="1281"/>
        <end position="1551"/>
    </location>
</feature>
<dbReference type="GO" id="GO:0005856">
    <property type="term" value="C:cytoskeleton"/>
    <property type="evidence" value="ECO:0007669"/>
    <property type="project" value="UniProtKB-SubCell"/>
</dbReference>
<organism evidence="8 9">
    <name type="scientific">Coilia grayii</name>
    <name type="common">Gray's grenadier anchovy</name>
    <dbReference type="NCBI Taxonomy" id="363190"/>
    <lineage>
        <taxon>Eukaryota</taxon>
        <taxon>Metazoa</taxon>
        <taxon>Chordata</taxon>
        <taxon>Craniata</taxon>
        <taxon>Vertebrata</taxon>
        <taxon>Euteleostomi</taxon>
        <taxon>Actinopterygii</taxon>
        <taxon>Neopterygii</taxon>
        <taxon>Teleostei</taxon>
        <taxon>Clupei</taxon>
        <taxon>Clupeiformes</taxon>
        <taxon>Clupeoidei</taxon>
        <taxon>Engraulidae</taxon>
        <taxon>Coilinae</taxon>
        <taxon>Coilia</taxon>
    </lineage>
</organism>
<feature type="compositionally biased region" description="Basic and acidic residues" evidence="6">
    <location>
        <begin position="747"/>
        <end position="779"/>
    </location>
</feature>
<reference evidence="8 9" key="1">
    <citation type="submission" date="2024-09" db="EMBL/GenBank/DDBJ databases">
        <title>A chromosome-level genome assembly of Gray's grenadier anchovy, Coilia grayii.</title>
        <authorList>
            <person name="Fu Z."/>
        </authorList>
    </citation>
    <scope>NUCLEOTIDE SEQUENCE [LARGE SCALE GENOMIC DNA]</scope>
    <source>
        <strain evidence="8">G4</strain>
        <tissue evidence="8">Muscle</tissue>
    </source>
</reference>
<evidence type="ECO:0000256" key="4">
    <source>
        <dbReference type="ARBA" id="ARBA00023212"/>
    </source>
</evidence>
<feature type="compositionally biased region" description="Basic and acidic residues" evidence="6">
    <location>
        <begin position="149"/>
        <end position="166"/>
    </location>
</feature>
<evidence type="ECO:0000313" key="8">
    <source>
        <dbReference type="EMBL" id="KAL2079649.1"/>
    </source>
</evidence>
<keyword evidence="3" id="KW-0963">Cytoplasm</keyword>
<dbReference type="PANTHER" id="PTHR15012:SF35">
    <property type="entry name" value="PROTEIN SHROOM4"/>
    <property type="match status" value="1"/>
</dbReference>
<dbReference type="PANTHER" id="PTHR15012">
    <property type="entry name" value="APICAL PROTEIN/SHROOM-RELATED"/>
    <property type="match status" value="1"/>
</dbReference>
<evidence type="ECO:0000256" key="3">
    <source>
        <dbReference type="ARBA" id="ARBA00022490"/>
    </source>
</evidence>
<feature type="compositionally biased region" description="Pro residues" evidence="6">
    <location>
        <begin position="1043"/>
        <end position="1054"/>
    </location>
</feature>
<accession>A0ABD1IXI2</accession>
<gene>
    <name evidence="8" type="ORF">ACEWY4_025393</name>
</gene>
<comment type="subcellular location">
    <subcellularLocation>
        <location evidence="1">Cytoplasm</location>
        <location evidence="1">Cytoskeleton</location>
    </subcellularLocation>
</comment>
<dbReference type="EMBL" id="JBHFQA010000022">
    <property type="protein sequence ID" value="KAL2079649.1"/>
    <property type="molecule type" value="Genomic_DNA"/>
</dbReference>
<dbReference type="Gene3D" id="6.10.250.3120">
    <property type="match status" value="1"/>
</dbReference>
<feature type="region of interest" description="Disordered" evidence="6">
    <location>
        <begin position="797"/>
        <end position="857"/>
    </location>
</feature>
<feature type="compositionally biased region" description="Basic and acidic residues" evidence="6">
    <location>
        <begin position="239"/>
        <end position="250"/>
    </location>
</feature>
<evidence type="ECO:0000256" key="6">
    <source>
        <dbReference type="SAM" id="MobiDB-lite"/>
    </source>
</evidence>
<dbReference type="Proteomes" id="UP001591681">
    <property type="component" value="Unassembled WGS sequence"/>
</dbReference>
<evidence type="ECO:0000313" key="9">
    <source>
        <dbReference type="Proteomes" id="UP001591681"/>
    </source>
</evidence>
<dbReference type="PROSITE" id="PS51307">
    <property type="entry name" value="ASD2"/>
    <property type="match status" value="1"/>
</dbReference>
<keyword evidence="9" id="KW-1185">Reference proteome</keyword>
<feature type="region of interest" description="Disordered" evidence="6">
    <location>
        <begin position="345"/>
        <end position="400"/>
    </location>
</feature>
<feature type="compositionally biased region" description="Polar residues" evidence="6">
    <location>
        <begin position="384"/>
        <end position="394"/>
    </location>
</feature>
<feature type="compositionally biased region" description="Low complexity" evidence="6">
    <location>
        <begin position="1070"/>
        <end position="1089"/>
    </location>
</feature>
<dbReference type="InterPro" id="IPR027685">
    <property type="entry name" value="Shroom_fam"/>
</dbReference>
<feature type="region of interest" description="Disordered" evidence="6">
    <location>
        <begin position="275"/>
        <end position="306"/>
    </location>
</feature>